<evidence type="ECO:0000256" key="1">
    <source>
        <dbReference type="ARBA" id="ARBA00004156"/>
    </source>
</evidence>
<dbReference type="AlphaFoldDB" id="A0A8M1MPE7"/>
<feature type="region of interest" description="Disordered" evidence="8">
    <location>
        <begin position="800"/>
        <end position="868"/>
    </location>
</feature>
<dbReference type="Pfam" id="PF15920">
    <property type="entry name" value="WHAMM-JMY_N"/>
    <property type="match status" value="2"/>
</dbReference>
<dbReference type="InterPro" id="IPR031738">
    <property type="entry name" value="JMY/WHAMM"/>
</dbReference>
<accession>A0A8M1MPE7</accession>
<organism evidence="10 11">
    <name type="scientific">Neomonachus schauinslandi</name>
    <name type="common">Hawaiian monk seal</name>
    <name type="synonym">Monachus schauinslandi</name>
    <dbReference type="NCBI Taxonomy" id="29088"/>
    <lineage>
        <taxon>Eukaryota</taxon>
        <taxon>Metazoa</taxon>
        <taxon>Chordata</taxon>
        <taxon>Craniata</taxon>
        <taxon>Vertebrata</taxon>
        <taxon>Euteleostomi</taxon>
        <taxon>Mammalia</taxon>
        <taxon>Eutheria</taxon>
        <taxon>Laurasiatheria</taxon>
        <taxon>Carnivora</taxon>
        <taxon>Caniformia</taxon>
        <taxon>Pinnipedia</taxon>
        <taxon>Phocidae</taxon>
        <taxon>Monachinae</taxon>
        <taxon>Monachini</taxon>
        <taxon>Neomonachus</taxon>
    </lineage>
</organism>
<evidence type="ECO:0000256" key="6">
    <source>
        <dbReference type="ARBA" id="ARBA00023329"/>
    </source>
</evidence>
<dbReference type="InterPro" id="IPR031808">
    <property type="entry name" value="JMY/WHAMM_N"/>
</dbReference>
<evidence type="ECO:0000313" key="12">
    <source>
        <dbReference type="RefSeq" id="XP_044772645.1"/>
    </source>
</evidence>
<dbReference type="GO" id="GO:0034314">
    <property type="term" value="P:Arp2/3 complex-mediated actin nucleation"/>
    <property type="evidence" value="ECO:0007669"/>
    <property type="project" value="TreeGrafter"/>
</dbReference>
<evidence type="ECO:0000313" key="11">
    <source>
        <dbReference type="RefSeq" id="XP_044772644.1"/>
    </source>
</evidence>
<evidence type="ECO:0000256" key="5">
    <source>
        <dbReference type="ARBA" id="ARBA00023203"/>
    </source>
</evidence>
<feature type="region of interest" description="Disordered" evidence="8">
    <location>
        <begin position="967"/>
        <end position="988"/>
    </location>
</feature>
<dbReference type="Pfam" id="PF15871">
    <property type="entry name" value="JMY"/>
    <property type="match status" value="1"/>
</dbReference>
<dbReference type="GO" id="GO:0030659">
    <property type="term" value="C:cytoplasmic vesicle membrane"/>
    <property type="evidence" value="ECO:0007669"/>
    <property type="project" value="UniProtKB-SubCell"/>
</dbReference>
<feature type="domain" description="WH2" evidence="9">
    <location>
        <begin position="921"/>
        <end position="938"/>
    </location>
</feature>
<keyword evidence="3 7" id="KW-0175">Coiled coil</keyword>
<dbReference type="GeneID" id="110589320"/>
<evidence type="ECO:0000313" key="10">
    <source>
        <dbReference type="Proteomes" id="UP000248481"/>
    </source>
</evidence>
<keyword evidence="2" id="KW-0963">Cytoplasm</keyword>
<evidence type="ECO:0000259" key="9">
    <source>
        <dbReference type="PROSITE" id="PS51082"/>
    </source>
</evidence>
<dbReference type="GO" id="GO:0071933">
    <property type="term" value="F:Arp2/3 complex binding"/>
    <property type="evidence" value="ECO:0007669"/>
    <property type="project" value="TreeGrafter"/>
</dbReference>
<name>A0A8M1MPE7_NEOSC</name>
<feature type="compositionally biased region" description="Acidic residues" evidence="8">
    <location>
        <begin position="972"/>
        <end position="988"/>
    </location>
</feature>
<dbReference type="GO" id="GO:0003779">
    <property type="term" value="F:actin binding"/>
    <property type="evidence" value="ECO:0007669"/>
    <property type="project" value="UniProtKB-KW"/>
</dbReference>
<feature type="compositionally biased region" description="Low complexity" evidence="8">
    <location>
        <begin position="160"/>
        <end position="174"/>
    </location>
</feature>
<reference evidence="11 12" key="1">
    <citation type="submission" date="2025-04" db="UniProtKB">
        <authorList>
            <consortium name="RefSeq"/>
        </authorList>
    </citation>
    <scope>IDENTIFICATION</scope>
    <source>
        <tissue evidence="11 12">Blood</tissue>
    </source>
</reference>
<dbReference type="PANTHER" id="PTHR23330:SF8">
    <property type="entry name" value="JUNCTION-MEDIATING AND -REGULATORY PROTEIN"/>
    <property type="match status" value="1"/>
</dbReference>
<dbReference type="KEGG" id="nsu:110589320"/>
<gene>
    <name evidence="11 12" type="primary">JMY</name>
</gene>
<dbReference type="PANTHER" id="PTHR23330">
    <property type="entry name" value="P300 TRANSCRIPTIONAL COFACTOR JMY-RELATED"/>
    <property type="match status" value="1"/>
</dbReference>
<evidence type="ECO:0000256" key="8">
    <source>
        <dbReference type="SAM" id="MobiDB-lite"/>
    </source>
</evidence>
<dbReference type="Proteomes" id="UP000248481">
    <property type="component" value="Chromosome 7"/>
</dbReference>
<evidence type="ECO:0000256" key="3">
    <source>
        <dbReference type="ARBA" id="ARBA00023054"/>
    </source>
</evidence>
<proteinExistence type="predicted"/>
<protein>
    <submittedName>
        <fullName evidence="11 12">Junction-mediating and -regulatory protein</fullName>
    </submittedName>
</protein>
<keyword evidence="10" id="KW-1185">Reference proteome</keyword>
<feature type="compositionally biased region" description="Basic and acidic residues" evidence="8">
    <location>
        <begin position="829"/>
        <end position="851"/>
    </location>
</feature>
<dbReference type="GO" id="GO:0072332">
    <property type="term" value="P:intrinsic apoptotic signaling pathway by p53 class mediator"/>
    <property type="evidence" value="ECO:0007669"/>
    <property type="project" value="TreeGrafter"/>
</dbReference>
<feature type="region of interest" description="Disordered" evidence="8">
    <location>
        <begin position="50"/>
        <end position="174"/>
    </location>
</feature>
<feature type="coiled-coil region" evidence="7">
    <location>
        <begin position="331"/>
        <end position="358"/>
    </location>
</feature>
<feature type="compositionally biased region" description="Pro residues" evidence="8">
    <location>
        <begin position="806"/>
        <end position="827"/>
    </location>
</feature>
<sequence>MSFALEETLESDWVAVRPHVFDEREKHKFVFIVAWNEIEGKFAITCHNRTAQRQRSGSREQAGARGGAEPGASASDGTRGPGSPAGKGRPEATASTTLGRSPGPRRSPAWGEGGSPRSARSLRGDPLLRCPAGKGAESPFRSPVRAKTSPVRRRSEGKDVAGAATAAAPPASREAPVSSVRVVSTCGAVSEEIEVLEMLREDEVAPAALALSDTEQPPSTTELESPAEECSWAGLFSFQDLRAVHQQLCSVNSQLEQCLPVFPEEPSGMWTVLFGGAPEMTEQEIDTLCYQLQVYLGHGLDTCGWKILSQVLFTETDDPEEYYESLSELRQKGYEEVLQRARKRIQELLDKHKNTESMVELLDLYQMEDEAYSSLAEATTELYQYLLQPFRDMRELAMLRRQQIKISMENDYLGPRRIESLQKEDADWQRKAHMAVLSIQDLTVKYFEITAKAQKAVYDRMRADQKKFGKASWAAAAERMEKLQYAVSKETLQMMRAKEICLEQRKHALKEEMQSLQGGTEAIARLDQLEADYYDLQLQLYEVQFEILKCEELLLTAQLESIKRLISEKRDEVVYYDTYESMEAMLEKEEMAASVYLQREELQKLQQKARQLEARRGRVSAKKAYLRNKKEICIAKHNEKFQQRLRSEDEYRTHHTVQLKREKLHDEEERKSAWVSQERQRTLDRLRTFKQRYPGQVILKSTRLRLAHARRRSTASPVPCEDQCDSLPGALQVDEKSEMVEEGRGKLGSLQKTEAQSLAQLEDSSLAQLEATSLPLSGVTSELPPVVSLPLLNNTDLKPGSVTIAPLPPPLPPTPPPPPPPPPPPLPVAKDHSLETLEKGQPGREGSEPRTAEPASAPPAQLFDSSQLVSARKRLRKTAEALQRRRVSSPMDEVLASLKRGSFHLKKVEQRTLPPFPDEDDSNNILAQIRKGVKLKKVQKEVLRESFTLLPDTDPLTRSIHEALRRIKEASPESEDEEEALPCTDWEN</sequence>
<dbReference type="RefSeq" id="XP_044772645.1">
    <property type="nucleotide sequence ID" value="XM_044916710.1"/>
</dbReference>
<dbReference type="InterPro" id="IPR003124">
    <property type="entry name" value="WH2_dom"/>
</dbReference>
<keyword evidence="5" id="KW-0009">Actin-binding</keyword>
<dbReference type="GO" id="GO:0003713">
    <property type="term" value="F:transcription coactivator activity"/>
    <property type="evidence" value="ECO:0007669"/>
    <property type="project" value="TreeGrafter"/>
</dbReference>
<dbReference type="GO" id="GO:0070060">
    <property type="term" value="P:'de novo' actin filament nucleation"/>
    <property type="evidence" value="ECO:0007669"/>
    <property type="project" value="TreeGrafter"/>
</dbReference>
<dbReference type="CTD" id="133746"/>
<evidence type="ECO:0000256" key="4">
    <source>
        <dbReference type="ARBA" id="ARBA00023136"/>
    </source>
</evidence>
<comment type="subcellular location">
    <subcellularLocation>
        <location evidence="1">Cytoplasmic vesicle membrane</location>
    </subcellularLocation>
</comment>
<feature type="coiled-coil region" evidence="7">
    <location>
        <begin position="595"/>
        <end position="622"/>
    </location>
</feature>
<evidence type="ECO:0000256" key="2">
    <source>
        <dbReference type="ARBA" id="ARBA00022490"/>
    </source>
</evidence>
<dbReference type="GO" id="GO:0005634">
    <property type="term" value="C:nucleus"/>
    <property type="evidence" value="ECO:0007669"/>
    <property type="project" value="TreeGrafter"/>
</dbReference>
<dbReference type="PROSITE" id="PS51082">
    <property type="entry name" value="WH2"/>
    <property type="match status" value="1"/>
</dbReference>
<evidence type="ECO:0000256" key="7">
    <source>
        <dbReference type="SAM" id="Coils"/>
    </source>
</evidence>
<keyword evidence="6" id="KW-0968">Cytoplasmic vesicle</keyword>
<dbReference type="RefSeq" id="XP_044772644.1">
    <property type="nucleotide sequence ID" value="XM_044916709.1"/>
</dbReference>
<keyword evidence="4" id="KW-0472">Membrane</keyword>
<dbReference type="GO" id="GO:0043065">
    <property type="term" value="P:positive regulation of apoptotic process"/>
    <property type="evidence" value="ECO:0007669"/>
    <property type="project" value="TreeGrafter"/>
</dbReference>